<dbReference type="AlphaFoldDB" id="A0A0G0BHM5"/>
<dbReference type="Proteomes" id="UP000034004">
    <property type="component" value="Unassembled WGS sequence"/>
</dbReference>
<protein>
    <submittedName>
        <fullName evidence="1">Uncharacterized protein</fullName>
    </submittedName>
</protein>
<accession>A0A0G0BHM5</accession>
<proteinExistence type="predicted"/>
<comment type="caution">
    <text evidence="1">The sequence shown here is derived from an EMBL/GenBank/DDBJ whole genome shotgun (WGS) entry which is preliminary data.</text>
</comment>
<dbReference type="STRING" id="1618484.UR56_C0002G0088"/>
<name>A0A0G0BHM5_9BACT</name>
<dbReference type="EMBL" id="LBPR01000002">
    <property type="protein sequence ID" value="KKP63111.1"/>
    <property type="molecule type" value="Genomic_DNA"/>
</dbReference>
<evidence type="ECO:0000313" key="2">
    <source>
        <dbReference type="Proteomes" id="UP000034004"/>
    </source>
</evidence>
<sequence length="34" mass="3970">MGNYFKKGIKIDLTPKAKKNREKAADDLKKKYDL</sequence>
<evidence type="ECO:0000313" key="1">
    <source>
        <dbReference type="EMBL" id="KKP63111.1"/>
    </source>
</evidence>
<gene>
    <name evidence="1" type="ORF">UR56_C0002G0088</name>
</gene>
<reference evidence="1 2" key="1">
    <citation type="journal article" date="2015" name="Nature">
        <title>rRNA introns, odd ribosomes, and small enigmatic genomes across a large radiation of phyla.</title>
        <authorList>
            <person name="Brown C.T."/>
            <person name="Hug L.A."/>
            <person name="Thomas B.C."/>
            <person name="Sharon I."/>
            <person name="Castelle C.J."/>
            <person name="Singh A."/>
            <person name="Wilkins M.J."/>
            <person name="Williams K.H."/>
            <person name="Banfield J.F."/>
        </authorList>
    </citation>
    <scope>NUCLEOTIDE SEQUENCE [LARGE SCALE GENOMIC DNA]</scope>
</reference>
<organism evidence="1 2">
    <name type="scientific">Candidatus Roizmanbacteria bacterium GW2011_GWC2_34_23</name>
    <dbReference type="NCBI Taxonomy" id="1618484"/>
    <lineage>
        <taxon>Bacteria</taxon>
        <taxon>Candidatus Roizmaniibacteriota</taxon>
    </lineage>
</organism>